<protein>
    <submittedName>
        <fullName evidence="1">Uncharacterized protein</fullName>
    </submittedName>
</protein>
<evidence type="ECO:0000313" key="2">
    <source>
        <dbReference type="EMBL" id="SDK09178.1"/>
    </source>
</evidence>
<gene>
    <name evidence="1" type="ORF">AF333_14685</name>
    <name evidence="2" type="ORF">SAMN04487909_13841</name>
</gene>
<evidence type="ECO:0000313" key="1">
    <source>
        <dbReference type="EMBL" id="KON96533.1"/>
    </source>
</evidence>
<dbReference type="AlphaFoldDB" id="A0A0D1XX99"/>
<dbReference type="PATRIC" id="fig|47500.8.peg.1747"/>
<accession>A0A0D1XX99</accession>
<dbReference type="GeneID" id="42306422"/>
<reference evidence="2 4" key="2">
    <citation type="submission" date="2016-10" db="EMBL/GenBank/DDBJ databases">
        <authorList>
            <person name="de Groot N.N."/>
        </authorList>
    </citation>
    <scope>NUCLEOTIDE SEQUENCE [LARGE SCALE GENOMIC DNA]</scope>
    <source>
        <strain evidence="2 4">DSM 2895</strain>
    </source>
</reference>
<evidence type="ECO:0000313" key="4">
    <source>
        <dbReference type="Proteomes" id="UP000182836"/>
    </source>
</evidence>
<keyword evidence="3" id="KW-1185">Reference proteome</keyword>
<dbReference type="EMBL" id="LGUG01000004">
    <property type="protein sequence ID" value="KON96533.1"/>
    <property type="molecule type" value="Genomic_DNA"/>
</dbReference>
<organism evidence="1 3">
    <name type="scientific">Aneurinibacillus migulanus</name>
    <name type="common">Bacillus migulanus</name>
    <dbReference type="NCBI Taxonomy" id="47500"/>
    <lineage>
        <taxon>Bacteria</taxon>
        <taxon>Bacillati</taxon>
        <taxon>Bacillota</taxon>
        <taxon>Bacilli</taxon>
        <taxon>Bacillales</taxon>
        <taxon>Paenibacillaceae</taxon>
        <taxon>Aneurinibacillus group</taxon>
        <taxon>Aneurinibacillus</taxon>
    </lineage>
</organism>
<proteinExistence type="predicted"/>
<dbReference type="EMBL" id="FNED01000038">
    <property type="protein sequence ID" value="SDK09178.1"/>
    <property type="molecule type" value="Genomic_DNA"/>
</dbReference>
<sequence>MIHKYVSILLLFSLSISTYPTISLSKNENNSNQQALQAFLTFEKQIYDLLDTAMGSLNELGEKPGMKNLYKNVWSAKQKFFDTSLAFTKLKIPPTLPDDIKASLKDIKDSFSTGFDALGASMGYFLQYIDNGNPILFDRFVEKREEGVAFIDGGLTSLASVKMQLSSIEFKLKPNTWIVGKRYLNELQNITPSGNRSIQSQSEGN</sequence>
<name>A0A0D1XX99_ANEMI</name>
<evidence type="ECO:0000313" key="3">
    <source>
        <dbReference type="Proteomes" id="UP000037269"/>
    </source>
</evidence>
<dbReference type="RefSeq" id="WP_043064216.1">
    <property type="nucleotide sequence ID" value="NZ_BJOA01000161.1"/>
</dbReference>
<dbReference type="Proteomes" id="UP000037269">
    <property type="component" value="Unassembled WGS sequence"/>
</dbReference>
<dbReference type="OrthoDB" id="2687365at2"/>
<reference evidence="1 3" key="1">
    <citation type="submission" date="2015-07" db="EMBL/GenBank/DDBJ databases">
        <title>Fjat-14205 dsm 2895.</title>
        <authorList>
            <person name="Liu B."/>
            <person name="Wang J."/>
            <person name="Zhu Y."/>
            <person name="Liu G."/>
            <person name="Chen Q."/>
            <person name="Chen Z."/>
            <person name="Lan J."/>
            <person name="Che J."/>
            <person name="Ge C."/>
            <person name="Shi H."/>
            <person name="Pan Z."/>
            <person name="Liu X."/>
        </authorList>
    </citation>
    <scope>NUCLEOTIDE SEQUENCE [LARGE SCALE GENOMIC DNA]</scope>
    <source>
        <strain evidence="1 3">DSM 2895</strain>
    </source>
</reference>
<dbReference type="Proteomes" id="UP000182836">
    <property type="component" value="Unassembled WGS sequence"/>
</dbReference>